<feature type="compositionally biased region" description="Basic and acidic residues" evidence="4">
    <location>
        <begin position="670"/>
        <end position="687"/>
    </location>
</feature>
<dbReference type="Gene3D" id="1.25.40.1010">
    <property type="match status" value="1"/>
</dbReference>
<dbReference type="SMART" id="SM00028">
    <property type="entry name" value="TPR"/>
    <property type="match status" value="6"/>
</dbReference>
<dbReference type="InterPro" id="IPR011990">
    <property type="entry name" value="TPR-like_helical_dom_sf"/>
</dbReference>
<keyword evidence="1" id="KW-0677">Repeat</keyword>
<dbReference type="PIRSF" id="PIRSF000422">
    <property type="entry name" value="N-terminal-AcTrfase-A_aux_su"/>
    <property type="match status" value="1"/>
</dbReference>
<protein>
    <submittedName>
        <fullName evidence="5">Uncharacterized protein</fullName>
    </submittedName>
</protein>
<gene>
    <name evidence="5" type="ORF">D9Q98_000267</name>
</gene>
<reference evidence="5" key="1">
    <citation type="journal article" date="2019" name="Plant J.">
        <title>Chlorella vulgaris genome assembly and annotation reveals the molecular basis for metabolic acclimation to high light conditions.</title>
        <authorList>
            <person name="Cecchin M."/>
            <person name="Marcolungo L."/>
            <person name="Rossato M."/>
            <person name="Girolomoni L."/>
            <person name="Cosentino E."/>
            <person name="Cuine S."/>
            <person name="Li-Beisson Y."/>
            <person name="Delledonne M."/>
            <person name="Ballottari M."/>
        </authorList>
    </citation>
    <scope>NUCLEOTIDE SEQUENCE</scope>
    <source>
        <strain evidence="5">211/11P</strain>
    </source>
</reference>
<dbReference type="Proteomes" id="UP001055712">
    <property type="component" value="Unassembled WGS sequence"/>
</dbReference>
<evidence type="ECO:0000256" key="3">
    <source>
        <dbReference type="PROSITE-ProRule" id="PRU00339"/>
    </source>
</evidence>
<dbReference type="PROSITE" id="PS50005">
    <property type="entry name" value="TPR"/>
    <property type="match status" value="1"/>
</dbReference>
<feature type="region of interest" description="Disordered" evidence="4">
    <location>
        <begin position="629"/>
        <end position="693"/>
    </location>
</feature>
<dbReference type="GO" id="GO:0005737">
    <property type="term" value="C:cytoplasm"/>
    <property type="evidence" value="ECO:0007669"/>
    <property type="project" value="UniProtKB-ARBA"/>
</dbReference>
<keyword evidence="6" id="KW-1185">Reference proteome</keyword>
<keyword evidence="2 3" id="KW-0802">TPR repeat</keyword>
<name>A0A9D4TY38_CHLVU</name>
<accession>A0A9D4TY38</accession>
<organism evidence="5 6">
    <name type="scientific">Chlorella vulgaris</name>
    <name type="common">Green alga</name>
    <dbReference type="NCBI Taxonomy" id="3077"/>
    <lineage>
        <taxon>Eukaryota</taxon>
        <taxon>Viridiplantae</taxon>
        <taxon>Chlorophyta</taxon>
        <taxon>core chlorophytes</taxon>
        <taxon>Trebouxiophyceae</taxon>
        <taxon>Chlorellales</taxon>
        <taxon>Chlorellaceae</taxon>
        <taxon>Chlorella clade</taxon>
        <taxon>Chlorella</taxon>
    </lineage>
</organism>
<evidence type="ECO:0000256" key="1">
    <source>
        <dbReference type="ARBA" id="ARBA00022737"/>
    </source>
</evidence>
<feature type="repeat" description="TPR" evidence="3">
    <location>
        <begin position="82"/>
        <end position="115"/>
    </location>
</feature>
<feature type="compositionally biased region" description="Basic and acidic residues" evidence="4">
    <location>
        <begin position="644"/>
        <end position="661"/>
    </location>
</feature>
<dbReference type="Pfam" id="PF12569">
    <property type="entry name" value="NatA_aux_su"/>
    <property type="match status" value="1"/>
</dbReference>
<evidence type="ECO:0000313" key="6">
    <source>
        <dbReference type="Proteomes" id="UP001055712"/>
    </source>
</evidence>
<evidence type="ECO:0000256" key="4">
    <source>
        <dbReference type="SAM" id="MobiDB-lite"/>
    </source>
</evidence>
<feature type="compositionally biased region" description="Low complexity" evidence="4">
    <location>
        <begin position="293"/>
        <end position="308"/>
    </location>
</feature>
<feature type="region of interest" description="Disordered" evidence="4">
    <location>
        <begin position="293"/>
        <end position="312"/>
    </location>
</feature>
<dbReference type="Gene3D" id="1.25.40.1040">
    <property type="match status" value="1"/>
</dbReference>
<dbReference type="InterPro" id="IPR021183">
    <property type="entry name" value="NatA_aux_su"/>
</dbReference>
<evidence type="ECO:0000256" key="2">
    <source>
        <dbReference type="ARBA" id="ARBA00022803"/>
    </source>
</evidence>
<dbReference type="PANTHER" id="PTHR22767:SF2">
    <property type="entry name" value="N(ALPHA)-ACETYLTRANSFERASE 15_16, ISOFORM A"/>
    <property type="match status" value="1"/>
</dbReference>
<dbReference type="InterPro" id="IPR019734">
    <property type="entry name" value="TPR_rpt"/>
</dbReference>
<dbReference type="SUPFAM" id="SSF48452">
    <property type="entry name" value="TPR-like"/>
    <property type="match status" value="2"/>
</dbReference>
<comment type="caution">
    <text evidence="5">The sequence shown here is derived from an EMBL/GenBank/DDBJ whole genome shotgun (WGS) entry which is preliminary data.</text>
</comment>
<sequence length="928" mass="100782">MAAKADNRVLPTKEAALFRQLAKQYETKQYKKGVKNADAILKKFPDNGETLAMKGLLLNSLERKEEAYELVKRGVKNDLRSHVCWHVYGLLYRSDREYDEAIKCYKNALRMDKENLTVLRDLALLQIQMRDLPGFLETRQTLLELKSNNKQNWISFAVAHHLNGHHEVAAKVLESFTATVDEEGRGSDSEAYEHSEMALYKALVLEEGGMHADALAVLEEGTAAKRLRDPLGVKEQQARLFLALGRQEAAEAAYRGLIAINTENYNYHAGLQAALKLPTAAAAAAGNGSAPAAAAANGSASSGSEAPGLSEEQRQRLTAVYVELQEQYPRSSAARRMPLDFLEGEAFVAAADSYVRKYLLRGIPSLFSDLKPLYQSSDKAELLGQLFEGMLSSLTASSALPPLQADASSEQQPAPPALVWVLFYIAQHHDRLGNTAEALQRVDECIQHTPTLIEAYVAKAKILKHAGDLEGAARLADTARRLDLADRYLNCTAAKAMFKAGHAELGESTAALFTRDGEQANSLFDMQAMWYEVASGRAYLAQRQYGKALKRFLKVQQHFDDFQEDQFDFHGYCIRKMTLRAYIDMLRMEDRLFAHPSYLKGIQGAVLAYIQLHDRPAGSRGDDEAALLAGMSPEEQKRHRQKKRKEEQRRAKEAAEAEAKQAAEAAAAVKKGEKAEERKKKDTDPDGRQLAAVSDPLAEAAKLLRRLREHAGDKLLVHQLSFEVFLRQGKLLLATQATKKARQLAGDADPSVHSMVCRLADAVVAAAAPEADAPAVVQQVSEEEAAALLGASTASAAAATAYRQQWAAQHAGSSVRHAAAAAEVAPPDARGAAVQQLLARGPAGASHADCVAVCELLADKLQLAEEAGHWREQCAATFRWSSAFGGADCVSVAAPWEEAAAKAAGDGGEATAAASANGITAATAKLEL</sequence>
<dbReference type="PANTHER" id="PTHR22767">
    <property type="entry name" value="N-TERMINAL ACETYLTRANSFERASE-RELATED"/>
    <property type="match status" value="1"/>
</dbReference>
<proteinExistence type="predicted"/>
<evidence type="ECO:0000313" key="5">
    <source>
        <dbReference type="EMBL" id="KAI3437820.1"/>
    </source>
</evidence>
<dbReference type="OrthoDB" id="10263032at2759"/>
<dbReference type="EMBL" id="SIDB01000001">
    <property type="protein sequence ID" value="KAI3437820.1"/>
    <property type="molecule type" value="Genomic_DNA"/>
</dbReference>
<dbReference type="AlphaFoldDB" id="A0A9D4TY38"/>
<reference evidence="5" key="2">
    <citation type="submission" date="2020-11" db="EMBL/GenBank/DDBJ databases">
        <authorList>
            <person name="Cecchin M."/>
            <person name="Marcolungo L."/>
            <person name="Rossato M."/>
            <person name="Girolomoni L."/>
            <person name="Cosentino E."/>
            <person name="Cuine S."/>
            <person name="Li-Beisson Y."/>
            <person name="Delledonne M."/>
            <person name="Ballottari M."/>
        </authorList>
    </citation>
    <scope>NUCLEOTIDE SEQUENCE</scope>
    <source>
        <strain evidence="5">211/11P</strain>
        <tissue evidence="5">Whole cell</tissue>
    </source>
</reference>